<dbReference type="WBParaSite" id="ES5_v2.g23451.t1">
    <property type="protein sequence ID" value="ES5_v2.g23451.t1"/>
    <property type="gene ID" value="ES5_v2.g23451"/>
</dbReference>
<evidence type="ECO:0000313" key="2">
    <source>
        <dbReference type="WBParaSite" id="ES5_v2.g23451.t1"/>
    </source>
</evidence>
<organism evidence="1 2">
    <name type="scientific">Panagrolaimus sp. ES5</name>
    <dbReference type="NCBI Taxonomy" id="591445"/>
    <lineage>
        <taxon>Eukaryota</taxon>
        <taxon>Metazoa</taxon>
        <taxon>Ecdysozoa</taxon>
        <taxon>Nematoda</taxon>
        <taxon>Chromadorea</taxon>
        <taxon>Rhabditida</taxon>
        <taxon>Tylenchina</taxon>
        <taxon>Panagrolaimomorpha</taxon>
        <taxon>Panagrolaimoidea</taxon>
        <taxon>Panagrolaimidae</taxon>
        <taxon>Panagrolaimus</taxon>
    </lineage>
</organism>
<name>A0AC34G1W3_9BILA</name>
<dbReference type="Proteomes" id="UP000887579">
    <property type="component" value="Unplaced"/>
</dbReference>
<evidence type="ECO:0000313" key="1">
    <source>
        <dbReference type="Proteomes" id="UP000887579"/>
    </source>
</evidence>
<protein>
    <submittedName>
        <fullName evidence="2">Uncharacterized protein</fullName>
    </submittedName>
</protein>
<proteinExistence type="predicted"/>
<accession>A0AC34G1W3</accession>
<sequence length="187" mass="21442">MFSDFCDILNKDINGILAPTTFYNMVTDYFKIQQRMKYFVFVFFDGSKLQDFEIGSAFSFEEFLDAIFCIGVEKAFIQPYNLLNIKKKNNGNITKAVKSVFDKNCGIISHIAFPFITFNDAILRKASMTAALQKDLLNSCIAWTNNILSMNTIKEENIAELGTIFLKKLYRSFKVARAGRIYECNAF</sequence>
<reference evidence="2" key="1">
    <citation type="submission" date="2022-11" db="UniProtKB">
        <authorList>
            <consortium name="WormBaseParasite"/>
        </authorList>
    </citation>
    <scope>IDENTIFICATION</scope>
</reference>